<keyword evidence="7 16" id="KW-0378">Hydrolase</keyword>
<comment type="subcellular location">
    <subcellularLocation>
        <location evidence="1">Cell membrane</location>
        <topology evidence="1">Lipid-anchor</topology>
        <topology evidence="1">GPI-anchor</topology>
    </subcellularLocation>
</comment>
<evidence type="ECO:0000256" key="17">
    <source>
        <dbReference type="SAM" id="Phobius"/>
    </source>
</evidence>
<evidence type="ECO:0000256" key="8">
    <source>
        <dbReference type="ARBA" id="ARBA00022833"/>
    </source>
</evidence>
<dbReference type="AlphaFoldDB" id="A0A336LLP3"/>
<evidence type="ECO:0000256" key="11">
    <source>
        <dbReference type="ARBA" id="ARBA00023180"/>
    </source>
</evidence>
<feature type="binding site" evidence="14">
    <location>
        <position position="358"/>
    </location>
    <ligand>
        <name>Zn(2+)</name>
        <dbReference type="ChEBI" id="CHEBI:29105"/>
        <label>2</label>
    </ligand>
</feature>
<keyword evidence="17" id="KW-1133">Transmembrane helix</keyword>
<evidence type="ECO:0000256" key="10">
    <source>
        <dbReference type="ARBA" id="ARBA00023136"/>
    </source>
</evidence>
<feature type="binding site" evidence="14">
    <location>
        <position position="79"/>
    </location>
    <ligand>
        <name>Mg(2+)</name>
        <dbReference type="ChEBI" id="CHEBI:18420"/>
    </ligand>
</feature>
<evidence type="ECO:0000313" key="19">
    <source>
        <dbReference type="EMBL" id="SSX19154.1"/>
    </source>
</evidence>
<evidence type="ECO:0000256" key="7">
    <source>
        <dbReference type="ARBA" id="ARBA00022801"/>
    </source>
</evidence>
<feature type="transmembrane region" description="Helical" evidence="17">
    <location>
        <begin position="519"/>
        <end position="537"/>
    </location>
</feature>
<organism evidence="19">
    <name type="scientific">Culicoides sonorensis</name>
    <name type="common">Biting midge</name>
    <dbReference type="NCBI Taxonomy" id="179676"/>
    <lineage>
        <taxon>Eukaryota</taxon>
        <taxon>Metazoa</taxon>
        <taxon>Ecdysozoa</taxon>
        <taxon>Arthropoda</taxon>
        <taxon>Hexapoda</taxon>
        <taxon>Insecta</taxon>
        <taxon>Pterygota</taxon>
        <taxon>Neoptera</taxon>
        <taxon>Endopterygota</taxon>
        <taxon>Diptera</taxon>
        <taxon>Nematocera</taxon>
        <taxon>Chironomoidea</taxon>
        <taxon>Ceratopogonidae</taxon>
        <taxon>Ceratopogoninae</taxon>
        <taxon>Culicoides</taxon>
        <taxon>Monoculicoides</taxon>
    </lineage>
</organism>
<evidence type="ECO:0000256" key="12">
    <source>
        <dbReference type="ARBA" id="ARBA00023288"/>
    </source>
</evidence>
<evidence type="ECO:0000256" key="4">
    <source>
        <dbReference type="ARBA" id="ARBA00022475"/>
    </source>
</evidence>
<evidence type="ECO:0000256" key="3">
    <source>
        <dbReference type="ARBA" id="ARBA00012647"/>
    </source>
</evidence>
<dbReference type="GO" id="GO:0098552">
    <property type="term" value="C:side of membrane"/>
    <property type="evidence" value="ECO:0007669"/>
    <property type="project" value="UniProtKB-KW"/>
</dbReference>
<keyword evidence="18" id="KW-0732">Signal</keyword>
<evidence type="ECO:0000256" key="18">
    <source>
        <dbReference type="SAM" id="SignalP"/>
    </source>
</evidence>
<comment type="catalytic activity">
    <reaction evidence="16">
        <text>a phosphate monoester + H2O = an alcohol + phosphate</text>
        <dbReference type="Rhea" id="RHEA:15017"/>
        <dbReference type="ChEBI" id="CHEBI:15377"/>
        <dbReference type="ChEBI" id="CHEBI:30879"/>
        <dbReference type="ChEBI" id="CHEBI:43474"/>
        <dbReference type="ChEBI" id="CHEBI:67140"/>
        <dbReference type="EC" id="3.1.3.1"/>
    </reaction>
</comment>
<feature type="binding site" evidence="14">
    <location>
        <position position="79"/>
    </location>
    <ligand>
        <name>Zn(2+)</name>
        <dbReference type="ChEBI" id="CHEBI:29105"/>
        <label>2</label>
    </ligand>
</feature>
<dbReference type="InterPro" id="IPR017850">
    <property type="entry name" value="Alkaline_phosphatase_core_sf"/>
</dbReference>
<keyword evidence="11" id="KW-0325">Glycoprotein</keyword>
<keyword evidence="17" id="KW-0812">Transmembrane</keyword>
<feature type="signal peptide" evidence="18">
    <location>
        <begin position="1"/>
        <end position="18"/>
    </location>
</feature>
<dbReference type="PANTHER" id="PTHR11596:SF85">
    <property type="entry name" value="ALKALINE PHOSPHATASE-RELATED"/>
    <property type="match status" value="1"/>
</dbReference>
<dbReference type="GO" id="GO:0005886">
    <property type="term" value="C:plasma membrane"/>
    <property type="evidence" value="ECO:0007669"/>
    <property type="project" value="UniProtKB-SubCell"/>
</dbReference>
<evidence type="ECO:0000256" key="15">
    <source>
        <dbReference type="RuleBase" id="RU003946"/>
    </source>
</evidence>
<feature type="binding site" evidence="14">
    <location>
        <position position="349"/>
    </location>
    <ligand>
        <name>Zn(2+)</name>
        <dbReference type="ChEBI" id="CHEBI:29105"/>
        <label>1</label>
    </ligand>
</feature>
<dbReference type="SMART" id="SM00098">
    <property type="entry name" value="alkPPc"/>
    <property type="match status" value="1"/>
</dbReference>
<comment type="similarity">
    <text evidence="2 15">Belongs to the alkaline phosphatase family.</text>
</comment>
<keyword evidence="9 14" id="KW-0460">Magnesium</keyword>
<dbReference type="Pfam" id="PF00245">
    <property type="entry name" value="Alk_phosphatase"/>
    <property type="match status" value="1"/>
</dbReference>
<feature type="binding site" evidence="14">
    <location>
        <position position="186"/>
    </location>
    <ligand>
        <name>Mg(2+)</name>
        <dbReference type="ChEBI" id="CHEBI:18420"/>
    </ligand>
</feature>
<feature type="binding site" evidence="14">
    <location>
        <position position="396"/>
    </location>
    <ligand>
        <name>Zn(2+)</name>
        <dbReference type="ChEBI" id="CHEBI:29105"/>
        <label>2</label>
    </ligand>
</feature>
<evidence type="ECO:0000256" key="2">
    <source>
        <dbReference type="ARBA" id="ARBA00005984"/>
    </source>
</evidence>
<dbReference type="PROSITE" id="PS00123">
    <property type="entry name" value="ALKALINE_PHOSPHATASE"/>
    <property type="match status" value="1"/>
</dbReference>
<dbReference type="EMBL" id="UFQT01000059">
    <property type="protein sequence ID" value="SSX19154.1"/>
    <property type="molecule type" value="Genomic_DNA"/>
</dbReference>
<keyword evidence="8 14" id="KW-0862">Zinc</keyword>
<comment type="cofactor">
    <cofactor evidence="14">
        <name>Zn(2+)</name>
        <dbReference type="ChEBI" id="CHEBI:29105"/>
    </cofactor>
    <text evidence="14">Binds 2 Zn(2+) ions.</text>
</comment>
<feature type="chain" id="PRO_5016393743" description="Alkaline phosphatase" evidence="18">
    <location>
        <begin position="19"/>
        <end position="541"/>
    </location>
</feature>
<reference evidence="19" key="1">
    <citation type="submission" date="2018-07" db="EMBL/GenBank/DDBJ databases">
        <authorList>
            <person name="Quirk P.G."/>
            <person name="Krulwich T.A."/>
        </authorList>
    </citation>
    <scope>NUCLEOTIDE SEQUENCE</scope>
</reference>
<evidence type="ECO:0000256" key="5">
    <source>
        <dbReference type="ARBA" id="ARBA00022622"/>
    </source>
</evidence>
<dbReference type="Gene3D" id="3.40.720.10">
    <property type="entry name" value="Alkaline Phosphatase, subunit A"/>
    <property type="match status" value="1"/>
</dbReference>
<comment type="cofactor">
    <cofactor evidence="14">
        <name>Mg(2+)</name>
        <dbReference type="ChEBI" id="CHEBI:18420"/>
    </cofactor>
    <text evidence="14">Binds 1 Mg(2+) ion.</text>
</comment>
<evidence type="ECO:0000256" key="16">
    <source>
        <dbReference type="RuleBase" id="RU003947"/>
    </source>
</evidence>
<dbReference type="EC" id="3.1.3.1" evidence="3 16"/>
<gene>
    <name evidence="19" type="primary">CSON012518</name>
</gene>
<feature type="binding site" evidence="14">
    <location>
        <position position="473"/>
    </location>
    <ligand>
        <name>Zn(2+)</name>
        <dbReference type="ChEBI" id="CHEBI:29105"/>
        <label>2</label>
    </ligand>
</feature>
<dbReference type="GO" id="GO:0046872">
    <property type="term" value="F:metal ion binding"/>
    <property type="evidence" value="ECO:0007669"/>
    <property type="project" value="UniProtKB-KW"/>
</dbReference>
<name>A0A336LLP3_CULSO</name>
<dbReference type="PANTHER" id="PTHR11596">
    <property type="entry name" value="ALKALINE PHOSPHATASE"/>
    <property type="match status" value="1"/>
</dbReference>
<feature type="active site" description="Phosphoserine intermediate" evidence="13">
    <location>
        <position position="123"/>
    </location>
</feature>
<evidence type="ECO:0000256" key="9">
    <source>
        <dbReference type="ARBA" id="ARBA00022842"/>
    </source>
</evidence>
<protein>
    <recommendedName>
        <fullName evidence="3 16">Alkaline phosphatase</fullName>
        <ecNumber evidence="3 16">3.1.3.1</ecNumber>
    </recommendedName>
</protein>
<dbReference type="SUPFAM" id="SSF53649">
    <property type="entry name" value="Alkaline phosphatase-like"/>
    <property type="match status" value="1"/>
</dbReference>
<dbReference type="InterPro" id="IPR018299">
    <property type="entry name" value="Alkaline_phosphatase_AS"/>
</dbReference>
<feature type="binding site" evidence="14">
    <location>
        <position position="188"/>
    </location>
    <ligand>
        <name>Mg(2+)</name>
        <dbReference type="ChEBI" id="CHEBI:18420"/>
    </ligand>
</feature>
<keyword evidence="6 14" id="KW-0479">Metal-binding</keyword>
<dbReference type="PRINTS" id="PR00113">
    <property type="entry name" value="ALKPHPHTASE"/>
</dbReference>
<dbReference type="GO" id="GO:0004035">
    <property type="term" value="F:alkaline phosphatase activity"/>
    <property type="evidence" value="ECO:0007669"/>
    <property type="project" value="UniProtKB-EC"/>
</dbReference>
<dbReference type="OMA" id="MESETHG"/>
<keyword evidence="10 17" id="KW-0472">Membrane</keyword>
<evidence type="ECO:0000256" key="14">
    <source>
        <dbReference type="PIRSR" id="PIRSR601952-2"/>
    </source>
</evidence>
<feature type="binding site" evidence="14">
    <location>
        <position position="395"/>
    </location>
    <ligand>
        <name>Zn(2+)</name>
        <dbReference type="ChEBI" id="CHEBI:29105"/>
        <label>2</label>
    </ligand>
</feature>
<dbReference type="VEuPathDB" id="VectorBase:CSON012518"/>
<feature type="binding site" evidence="14">
    <location>
        <position position="354"/>
    </location>
    <ligand>
        <name>Zn(2+)</name>
        <dbReference type="ChEBI" id="CHEBI:29105"/>
        <label>2</label>
    </ligand>
</feature>
<dbReference type="InterPro" id="IPR001952">
    <property type="entry name" value="Alkaline_phosphatase"/>
</dbReference>
<keyword evidence="12" id="KW-0449">Lipoprotein</keyword>
<keyword evidence="4" id="KW-1003">Cell membrane</keyword>
<evidence type="ECO:0000256" key="6">
    <source>
        <dbReference type="ARBA" id="ARBA00022723"/>
    </source>
</evidence>
<dbReference type="CDD" id="cd16012">
    <property type="entry name" value="ALP"/>
    <property type="match status" value="1"/>
</dbReference>
<dbReference type="FunFam" id="3.40.720.10:FF:000008">
    <property type="entry name" value="Alkaline phosphatase"/>
    <property type="match status" value="1"/>
</dbReference>
<evidence type="ECO:0000256" key="13">
    <source>
        <dbReference type="PIRSR" id="PIRSR601952-1"/>
    </source>
</evidence>
<sequence length="541" mass="60405">MRILINSVFLTVLLICHCKCSKNHDDDHQHPYFATVPAKNPEEIKTEYWYATARKILENKLEEKLNENEAKNIIFFIGDGMDFQTTAATRMYLGAEENVLSFEKFPHFGMSVTYCVDRKVADSACSATAYLSGVKGNYGTIGVNANVKRYDCAAGLDEQSHTDSIVRWAQLEGKSTGFVTTTKVTHATPAGVYSHTADRYWENDDEVKKGNCDPKVVDDIAKQLIYSPTGSNLNVIMGGGRKMFLDKSITDEEGVPGLRTDGKNYIKEWQTLQSDKNHRFEYVWNKTALNKIDYANTDYLMALFEADHCQYNLDIKNNNLVEEPTLTEMVEAAIKILKKNDKGFFLFVEGGRIDTAHHDAFIKHALEETAEMARAVEKAIELTNDSDTLIVVSADHGHTLTYNGYAERGNNIFGMAGISDEDGIPYTTLSYANGRGYYNTYNENGGRKDPSQENLEALDYKFPATVPLNVESHGGGHVGVWAKGPHSHMFIGNYEQNAIPYLMAYAGKLGPYGTYNGSTIIQIISPILLLISILLSIKNLF</sequence>
<proteinExistence type="inferred from homology"/>
<keyword evidence="5" id="KW-0336">GPI-anchor</keyword>
<evidence type="ECO:0000256" key="1">
    <source>
        <dbReference type="ARBA" id="ARBA00004609"/>
    </source>
</evidence>
<accession>A0A336LLP3</accession>